<dbReference type="InterPro" id="IPR024384">
    <property type="entry name" value="DUF2742"/>
</dbReference>
<protein>
    <submittedName>
        <fullName evidence="1">Uncharacterized protein</fullName>
    </submittedName>
</protein>
<proteinExistence type="predicted"/>
<reference evidence="1 2" key="2">
    <citation type="journal article" date="2017" name="Int. J. Syst. Evol. Microbiol.">
        <title>Mycobacterium stephanolepidis sp. nov., a rapidly growing species related to Mycobacterium chelonae, isolated from marine teleost fish, Stephanolepis cirrhifer.</title>
        <authorList>
            <person name="Fukano H."/>
            <person name="Wada S."/>
            <person name="Kurata O."/>
            <person name="Katayama K."/>
            <person name="Fujiwara N."/>
            <person name="Hoshino Y."/>
        </authorList>
    </citation>
    <scope>NUCLEOTIDE SEQUENCE [LARGE SCALE GENOMIC DNA]</scope>
    <source>
        <strain evidence="1 2">NJB0901</strain>
    </source>
</reference>
<sequence length="118" mass="12568">MVIGKEVEAPVIVPGHSPVSREVSWWPVHEFVAALVAQLDEPLPTAGTPTWCALSGGDPRKLLALAVAGEHHVLRLELDQNASSEASKAVAAACDWGRVSNATLRGRGPNYIPRERAS</sequence>
<dbReference type="EMBL" id="AP018165">
    <property type="protein sequence ID" value="BAX96321.1"/>
    <property type="molecule type" value="Genomic_DNA"/>
</dbReference>
<evidence type="ECO:0000313" key="2">
    <source>
        <dbReference type="Proteomes" id="UP000217954"/>
    </source>
</evidence>
<dbReference type="Proteomes" id="UP000217954">
    <property type="component" value="Chromosome"/>
</dbReference>
<gene>
    <name evidence="1" type="ORF">MSTE_00986</name>
</gene>
<dbReference type="KEGG" id="mste:MSTE_00986"/>
<keyword evidence="2" id="KW-1185">Reference proteome</keyword>
<evidence type="ECO:0000313" key="1">
    <source>
        <dbReference type="EMBL" id="BAX96321.1"/>
    </source>
</evidence>
<dbReference type="AlphaFoldDB" id="A0A1Z4ETM9"/>
<organism evidence="1 2">
    <name type="scientific">[Mycobacterium] stephanolepidis</name>
    <dbReference type="NCBI Taxonomy" id="1520670"/>
    <lineage>
        <taxon>Bacteria</taxon>
        <taxon>Bacillati</taxon>
        <taxon>Actinomycetota</taxon>
        <taxon>Actinomycetes</taxon>
        <taxon>Mycobacteriales</taxon>
        <taxon>Mycobacteriaceae</taxon>
        <taxon>Mycobacteroides</taxon>
    </lineage>
</organism>
<name>A0A1Z4ETM9_9MYCO</name>
<dbReference type="Pfam" id="PF10888">
    <property type="entry name" value="DUF2742"/>
    <property type="match status" value="1"/>
</dbReference>
<reference evidence="2" key="1">
    <citation type="journal article" date="2017" name="Genome Announc.">
        <title>Complete Genome Sequence of Mycobacterium stephanolepidis.</title>
        <authorList>
            <person name="Fukano H."/>
            <person name="Yoshida M."/>
            <person name="Katayama Y."/>
            <person name="Omatsu T."/>
            <person name="Mizutani T."/>
            <person name="Kurata O."/>
            <person name="Wada S."/>
            <person name="Hoshino Y."/>
        </authorList>
    </citation>
    <scope>NUCLEOTIDE SEQUENCE [LARGE SCALE GENOMIC DNA]</scope>
    <source>
        <strain evidence="2">NJB0901</strain>
    </source>
</reference>
<dbReference type="RefSeq" id="WP_096499421.1">
    <property type="nucleotide sequence ID" value="NZ_AP018165.1"/>
</dbReference>
<accession>A0A1Z4ETM9</accession>